<protein>
    <submittedName>
        <fullName evidence="2">Uncharacterized protein YjbK</fullName>
    </submittedName>
</protein>
<dbReference type="InterPro" id="IPR009195">
    <property type="entry name" value="Uncharacterised_YjbK"/>
</dbReference>
<evidence type="ECO:0000259" key="1">
    <source>
        <dbReference type="PROSITE" id="PS51707"/>
    </source>
</evidence>
<dbReference type="InterPro" id="IPR023577">
    <property type="entry name" value="CYTH_domain"/>
</dbReference>
<dbReference type="Proteomes" id="UP000242662">
    <property type="component" value="Unassembled WGS sequence"/>
</dbReference>
<evidence type="ECO:0000313" key="2">
    <source>
        <dbReference type="EMBL" id="SDB82811.1"/>
    </source>
</evidence>
<dbReference type="STRING" id="1464122.SAMN05421737_101218"/>
<dbReference type="SUPFAM" id="SSF55154">
    <property type="entry name" value="CYTH-like phosphatases"/>
    <property type="match status" value="1"/>
</dbReference>
<dbReference type="PIRSF" id="PIRSF012526">
    <property type="entry name" value="CYTH_UCP012526"/>
    <property type="match status" value="1"/>
</dbReference>
<dbReference type="CDD" id="cd07762">
    <property type="entry name" value="CYTH-like_Pase_1"/>
    <property type="match status" value="1"/>
</dbReference>
<dbReference type="Gene3D" id="2.40.320.10">
    <property type="entry name" value="Hypothetical Protein Pfu-838710-001"/>
    <property type="match status" value="1"/>
</dbReference>
<organism evidence="2 3">
    <name type="scientific">Shouchella lonarensis</name>
    <dbReference type="NCBI Taxonomy" id="1464122"/>
    <lineage>
        <taxon>Bacteria</taxon>
        <taxon>Bacillati</taxon>
        <taxon>Bacillota</taxon>
        <taxon>Bacilli</taxon>
        <taxon>Bacillales</taxon>
        <taxon>Bacillaceae</taxon>
        <taxon>Shouchella</taxon>
    </lineage>
</organism>
<keyword evidence="3" id="KW-1185">Reference proteome</keyword>
<reference evidence="3" key="1">
    <citation type="submission" date="2016-09" db="EMBL/GenBank/DDBJ databases">
        <authorList>
            <person name="Varghese N."/>
            <person name="Submissions S."/>
        </authorList>
    </citation>
    <scope>NUCLEOTIDE SEQUENCE [LARGE SCALE GENOMIC DNA]</scope>
    <source>
        <strain evidence="3">25nlg</strain>
    </source>
</reference>
<name>A0A1G6GLC6_9BACI</name>
<dbReference type="Pfam" id="PF01928">
    <property type="entry name" value="CYTH"/>
    <property type="match status" value="1"/>
</dbReference>
<dbReference type="RefSeq" id="WP_176763728.1">
    <property type="nucleotide sequence ID" value="NZ_FMYM01000001.1"/>
</dbReference>
<proteinExistence type="predicted"/>
<accession>A0A1G6GLC6</accession>
<gene>
    <name evidence="2" type="ORF">SAMN05421737_101218</name>
</gene>
<sequence length="190" mass="21610">MKKEVEFEAKSLVKKQTFIRLQQLFPTYTAISQENTYYDTETLTLKQHGAALRVRTKETDTVLTFKQPFQDGLLETHQPFTPDMSALLQSGEIPEGPVKIAITSLVGSPINVTPLGRIRTERRVISYENGLLCLDHSFYLQTEDYEVEFEGSSMTHAQEVLNNLLDKVGTQPIPTVSKIGRLFHSYQSRQ</sequence>
<dbReference type="PROSITE" id="PS51707">
    <property type="entry name" value="CYTH"/>
    <property type="match status" value="1"/>
</dbReference>
<dbReference type="SMART" id="SM01118">
    <property type="entry name" value="CYTH"/>
    <property type="match status" value="1"/>
</dbReference>
<dbReference type="AlphaFoldDB" id="A0A1G6GLC6"/>
<feature type="domain" description="CYTH" evidence="1">
    <location>
        <begin position="4"/>
        <end position="189"/>
    </location>
</feature>
<dbReference type="InterPro" id="IPR033469">
    <property type="entry name" value="CYTH-like_dom_sf"/>
</dbReference>
<dbReference type="EMBL" id="FMYM01000001">
    <property type="protein sequence ID" value="SDB82811.1"/>
    <property type="molecule type" value="Genomic_DNA"/>
</dbReference>
<evidence type="ECO:0000313" key="3">
    <source>
        <dbReference type="Proteomes" id="UP000242662"/>
    </source>
</evidence>